<organism evidence="1 2">
    <name type="scientific">Xanthomonas pisi</name>
    <dbReference type="NCBI Taxonomy" id="56457"/>
    <lineage>
        <taxon>Bacteria</taxon>
        <taxon>Pseudomonadati</taxon>
        <taxon>Pseudomonadota</taxon>
        <taxon>Gammaproteobacteria</taxon>
        <taxon>Lysobacterales</taxon>
        <taxon>Lysobacteraceae</taxon>
        <taxon>Xanthomonas</taxon>
    </lineage>
</organism>
<dbReference type="AlphaFoldDB" id="A0A2S7CRC5"/>
<gene>
    <name evidence="1" type="ORF">XpiCFBP4643_22620</name>
</gene>
<comment type="caution">
    <text evidence="1">The sequence shown here is derived from an EMBL/GenBank/DDBJ whole genome shotgun (WGS) entry which is preliminary data.</text>
</comment>
<dbReference type="EMBL" id="MDEI01000036">
    <property type="protein sequence ID" value="PPU64146.1"/>
    <property type="molecule type" value="Genomic_DNA"/>
</dbReference>
<dbReference type="Proteomes" id="UP000238191">
    <property type="component" value="Unassembled WGS sequence"/>
</dbReference>
<accession>A0A2S7CRC5</accession>
<sequence length="120" mass="13014">MRMPNYRSEHQEALAPCAPAYCSRKVKRTASHVAARSSYPTAKVLRKASCVIDWGTHLLCATLPMQPSIRALSAAQISQATPFPKGCSLRINNTATRWAWPCSKAGQTCLGRTCTCTSAS</sequence>
<reference evidence="2" key="1">
    <citation type="submission" date="2016-08" db="EMBL/GenBank/DDBJ databases">
        <authorList>
            <person name="Merda D."/>
            <person name="Briand M."/>
            <person name="Taghouti G."/>
            <person name="Carrere S."/>
            <person name="Gouzy J."/>
            <person name="Portier P."/>
            <person name="Jacques M.-A."/>
            <person name="Fischer-Le Saux M."/>
        </authorList>
    </citation>
    <scope>NUCLEOTIDE SEQUENCE [LARGE SCALE GENOMIC DNA]</scope>
    <source>
        <strain evidence="2">CFBP4643</strain>
    </source>
</reference>
<evidence type="ECO:0000313" key="1">
    <source>
        <dbReference type="EMBL" id="PPU64146.1"/>
    </source>
</evidence>
<name>A0A2S7CRC5_9XANT</name>
<keyword evidence="2" id="KW-1185">Reference proteome</keyword>
<evidence type="ECO:0000313" key="2">
    <source>
        <dbReference type="Proteomes" id="UP000238191"/>
    </source>
</evidence>
<protein>
    <submittedName>
        <fullName evidence="1">Uncharacterized protein</fullName>
    </submittedName>
</protein>
<proteinExistence type="predicted"/>